<dbReference type="AlphaFoldDB" id="A0A196SG84"/>
<gene>
    <name evidence="1" type="ORF">AV274_2959</name>
</gene>
<proteinExistence type="predicted"/>
<accession>A0A196SG84</accession>
<evidence type="ECO:0000313" key="1">
    <source>
        <dbReference type="EMBL" id="OAO15331.1"/>
    </source>
</evidence>
<evidence type="ECO:0000313" key="2">
    <source>
        <dbReference type="Proteomes" id="UP000078348"/>
    </source>
</evidence>
<name>A0A196SG84_BLAHN</name>
<dbReference type="Proteomes" id="UP000078348">
    <property type="component" value="Unassembled WGS sequence"/>
</dbReference>
<protein>
    <submittedName>
        <fullName evidence="1">Lysostaphin</fullName>
    </submittedName>
</protein>
<sequence length="417" mass="47480">MVNLSAVEEVRIEEGALPKVEVMSMVEVESVTRISIAPGSLEVCETLVMVDVAIKAENVTDVLDVSKECLKELKKVTVSHVDAMIDCSYDSCSYDSCSYDSCSYDCYSYDSCSHYCCSYYCRSYHCCSYYRDADDSCSYDCYSHDCCSYYYGSYHYGSYHCCSYYFAPTTMTPTTIAPGSWFPIYDPFILGDNCNYEKQTICYWDVVKDDAVTELYLAIRDAYPTKALAHTRVLALSGMTSMSLELWHESLSKQVKNEAPIDTYFYSDVLLSRGLDMALIPRLMELLQYTYPSRLVFVYGTFKRDGFKTMLDWMVNNANSTYFKNLKYFQVSEHNLQASVNVGDAETLEAAILADLKAICEDKVHFPLLETINLDNNGYNEDMPSLTNVTLVKARAFKEKTTVHTKNITSALQYYLE</sequence>
<reference evidence="1 2" key="1">
    <citation type="submission" date="2016-05" db="EMBL/GenBank/DDBJ databases">
        <title>Nuclear genome of Blastocystis sp. subtype 1 NandII.</title>
        <authorList>
            <person name="Gentekaki E."/>
            <person name="Curtis B."/>
            <person name="Stairs C."/>
            <person name="Eme L."/>
            <person name="Herman E."/>
            <person name="Klimes V."/>
            <person name="Arias M.C."/>
            <person name="Elias M."/>
            <person name="Hilliou F."/>
            <person name="Klute M."/>
            <person name="Malik S.-B."/>
            <person name="Pightling A."/>
            <person name="Rachubinski R."/>
            <person name="Salas D."/>
            <person name="Schlacht A."/>
            <person name="Suga H."/>
            <person name="Archibald J."/>
            <person name="Ball S.G."/>
            <person name="Clark G."/>
            <person name="Dacks J."/>
            <person name="Van Der Giezen M."/>
            <person name="Tsaousis A."/>
            <person name="Roger A."/>
        </authorList>
    </citation>
    <scope>NUCLEOTIDE SEQUENCE [LARGE SCALE GENOMIC DNA]</scope>
    <source>
        <strain evidence="2">ATCC 50177 / NandII</strain>
    </source>
</reference>
<organism evidence="1 2">
    <name type="scientific">Blastocystis sp. subtype 1 (strain ATCC 50177 / NandII)</name>
    <dbReference type="NCBI Taxonomy" id="478820"/>
    <lineage>
        <taxon>Eukaryota</taxon>
        <taxon>Sar</taxon>
        <taxon>Stramenopiles</taxon>
        <taxon>Bigyra</taxon>
        <taxon>Opalozoa</taxon>
        <taxon>Opalinata</taxon>
        <taxon>Blastocystidae</taxon>
        <taxon>Blastocystis</taxon>
    </lineage>
</organism>
<dbReference type="EMBL" id="LXWW01000152">
    <property type="protein sequence ID" value="OAO15331.1"/>
    <property type="molecule type" value="Genomic_DNA"/>
</dbReference>
<keyword evidence="2" id="KW-1185">Reference proteome</keyword>
<comment type="caution">
    <text evidence="1">The sequence shown here is derived from an EMBL/GenBank/DDBJ whole genome shotgun (WGS) entry which is preliminary data.</text>
</comment>